<evidence type="ECO:0000256" key="1">
    <source>
        <dbReference type="ARBA" id="ARBA00023172"/>
    </source>
</evidence>
<dbReference type="AlphaFoldDB" id="A0ABD0K9S6"/>
<accession>A0ABD0K9S6</accession>
<gene>
    <name evidence="3" type="ORF">BaRGS_00024888</name>
</gene>
<proteinExistence type="predicted"/>
<feature type="non-terminal residue" evidence="3">
    <location>
        <position position="412"/>
    </location>
</feature>
<name>A0ABD0K9S6_9CAEN</name>
<organism evidence="3 4">
    <name type="scientific">Batillaria attramentaria</name>
    <dbReference type="NCBI Taxonomy" id="370345"/>
    <lineage>
        <taxon>Eukaryota</taxon>
        <taxon>Metazoa</taxon>
        <taxon>Spiralia</taxon>
        <taxon>Lophotrochozoa</taxon>
        <taxon>Mollusca</taxon>
        <taxon>Gastropoda</taxon>
        <taxon>Caenogastropoda</taxon>
        <taxon>Sorbeoconcha</taxon>
        <taxon>Cerithioidea</taxon>
        <taxon>Batillariidae</taxon>
        <taxon>Batillaria</taxon>
    </lineage>
</organism>
<keyword evidence="4" id="KW-1185">Reference proteome</keyword>
<dbReference type="PANTHER" id="PTHR33480">
    <property type="entry name" value="SET DOMAIN-CONTAINING PROTEIN-RELATED"/>
    <property type="match status" value="1"/>
</dbReference>
<dbReference type="Gene3D" id="1.10.443.10">
    <property type="entry name" value="Intergrase catalytic core"/>
    <property type="match status" value="1"/>
</dbReference>
<comment type="caution">
    <text evidence="3">The sequence shown here is derived from an EMBL/GenBank/DDBJ whole genome shotgun (WGS) entry which is preliminary data.</text>
</comment>
<feature type="region of interest" description="Disordered" evidence="2">
    <location>
        <begin position="378"/>
        <end position="412"/>
    </location>
</feature>
<feature type="compositionally biased region" description="Acidic residues" evidence="2">
    <location>
        <begin position="40"/>
        <end position="50"/>
    </location>
</feature>
<dbReference type="EMBL" id="JACVVK020000219">
    <property type="protein sequence ID" value="KAK7483871.1"/>
    <property type="molecule type" value="Genomic_DNA"/>
</dbReference>
<evidence type="ECO:0000313" key="4">
    <source>
        <dbReference type="Proteomes" id="UP001519460"/>
    </source>
</evidence>
<evidence type="ECO:0000313" key="3">
    <source>
        <dbReference type="EMBL" id="KAK7483871.1"/>
    </source>
</evidence>
<dbReference type="GO" id="GO:0006310">
    <property type="term" value="P:DNA recombination"/>
    <property type="evidence" value="ECO:0007669"/>
    <property type="project" value="UniProtKB-KW"/>
</dbReference>
<dbReference type="InterPro" id="IPR013762">
    <property type="entry name" value="Integrase-like_cat_sf"/>
</dbReference>
<feature type="compositionally biased region" description="Basic and acidic residues" evidence="2">
    <location>
        <begin position="17"/>
        <end position="35"/>
    </location>
</feature>
<evidence type="ECO:0000256" key="2">
    <source>
        <dbReference type="SAM" id="MobiDB-lite"/>
    </source>
</evidence>
<dbReference type="SUPFAM" id="SSF56349">
    <property type="entry name" value="DNA breaking-rejoining enzymes"/>
    <property type="match status" value="1"/>
</dbReference>
<sequence>MQNQPCVPAGIQPGRMEPMRVVEQEDEHGTDRVDHGLPNVEDDCKEDENESNAAQLSDTEEEVQSSGSEFQPGDESTSEEEFEVQSSGSEFQPGDESTSEEEFSPVGISRDKGERFMLLFDGNWYDRVSASASQSVGRAKMNKPLLLPSVADVEKVNLLLEADSQSESYATLAKATLCAITIFNRKRGGEVQRMKVEDFKVKPKMSHADSELLQGLTESEKRLTHVLQRVEIRGKFNRPVPILLTPGMTENIHRLIQMRSAQKIDSVYLFATPTGENPYRGSDVVRHYATAAGVSEGSLFTATNLRKQLATLSQALAVQKMDQDQLATFLGHDIRIHRNVYRQPLEVMQKTKVASILLKINRDVELPTEISDENITPIVPEDKEKGPSEEEVIPDDGTTTVGGHHTSQEVCE</sequence>
<protein>
    <submittedName>
        <fullName evidence="3">Uncharacterized protein</fullName>
    </submittedName>
</protein>
<keyword evidence="1" id="KW-0233">DNA recombination</keyword>
<feature type="region of interest" description="Disordered" evidence="2">
    <location>
        <begin position="1"/>
        <end position="108"/>
    </location>
</feature>
<dbReference type="PANTHER" id="PTHR33480:SF1">
    <property type="entry name" value="TYR RECOMBINASE DOMAIN-CONTAINING PROTEIN"/>
    <property type="match status" value="1"/>
</dbReference>
<dbReference type="Proteomes" id="UP001519460">
    <property type="component" value="Unassembled WGS sequence"/>
</dbReference>
<reference evidence="3 4" key="1">
    <citation type="journal article" date="2023" name="Sci. Data">
        <title>Genome assembly of the Korean intertidal mud-creeper Batillaria attramentaria.</title>
        <authorList>
            <person name="Patra A.K."/>
            <person name="Ho P.T."/>
            <person name="Jun S."/>
            <person name="Lee S.J."/>
            <person name="Kim Y."/>
            <person name="Won Y.J."/>
        </authorList>
    </citation>
    <scope>NUCLEOTIDE SEQUENCE [LARGE SCALE GENOMIC DNA]</scope>
    <source>
        <strain evidence="3">Wonlab-2016</strain>
    </source>
</reference>
<dbReference type="InterPro" id="IPR011010">
    <property type="entry name" value="DNA_brk_join_enz"/>
</dbReference>